<dbReference type="SUPFAM" id="SSF109715">
    <property type="entry name" value="DEK C-terminal domain"/>
    <property type="match status" value="1"/>
</dbReference>
<keyword evidence="6" id="KW-0539">Nucleus</keyword>
<reference evidence="9" key="1">
    <citation type="submission" date="2020-07" db="EMBL/GenBank/DDBJ databases">
        <authorList>
            <person name="Lin J."/>
        </authorList>
    </citation>
    <scope>NUCLEOTIDE SEQUENCE</scope>
</reference>
<feature type="domain" description="DEK-C" evidence="8">
    <location>
        <begin position="3"/>
        <end position="60"/>
    </location>
</feature>
<keyword evidence="4" id="KW-0238">DNA-binding</keyword>
<evidence type="ECO:0000256" key="5">
    <source>
        <dbReference type="ARBA" id="ARBA00023163"/>
    </source>
</evidence>
<evidence type="ECO:0000256" key="1">
    <source>
        <dbReference type="ARBA" id="ARBA00004123"/>
    </source>
</evidence>
<dbReference type="FunFam" id="2.30.31.10:FF:000004">
    <property type="entry name" value="RNA polymerase II transcriptional coactivator KELP"/>
    <property type="match status" value="1"/>
</dbReference>
<evidence type="ECO:0000259" key="8">
    <source>
        <dbReference type="PROSITE" id="PS51998"/>
    </source>
</evidence>
<dbReference type="Pfam" id="PF02229">
    <property type="entry name" value="PC4"/>
    <property type="match status" value="1"/>
</dbReference>
<dbReference type="InterPro" id="IPR045125">
    <property type="entry name" value="Sub1/Tcp4-like"/>
</dbReference>
<dbReference type="InterPro" id="IPR017415">
    <property type="entry name" value="KELP"/>
</dbReference>
<dbReference type="GO" id="GO:0060261">
    <property type="term" value="P:positive regulation of transcription initiation by RNA polymerase II"/>
    <property type="evidence" value="ECO:0007669"/>
    <property type="project" value="InterPro"/>
</dbReference>
<dbReference type="PROSITE" id="PS51998">
    <property type="entry name" value="DEK_C"/>
    <property type="match status" value="1"/>
</dbReference>
<dbReference type="PIRSF" id="PIRSF038156">
    <property type="entry name" value="RNA_pol_II_KELP"/>
    <property type="match status" value="1"/>
</dbReference>
<dbReference type="InterPro" id="IPR009044">
    <property type="entry name" value="ssDNA-bd_transcriptional_reg"/>
</dbReference>
<dbReference type="Gene3D" id="1.10.10.60">
    <property type="entry name" value="Homeodomain-like"/>
    <property type="match status" value="1"/>
</dbReference>
<dbReference type="SUPFAM" id="SSF54447">
    <property type="entry name" value="ssDNA-binding transcriptional regulator domain"/>
    <property type="match status" value="1"/>
</dbReference>
<keyword evidence="3" id="KW-0805">Transcription regulation</keyword>
<feature type="region of interest" description="Disordered" evidence="7">
    <location>
        <begin position="61"/>
        <end position="109"/>
    </location>
</feature>
<accession>A0A6V7QTI5</accession>
<dbReference type="Gene3D" id="2.30.31.10">
    <property type="entry name" value="Transcriptional Coactivator Pc4, Chain A"/>
    <property type="match status" value="1"/>
</dbReference>
<dbReference type="Pfam" id="PF08766">
    <property type="entry name" value="DEK_C"/>
    <property type="match status" value="1"/>
</dbReference>
<evidence type="ECO:0000256" key="6">
    <source>
        <dbReference type="ARBA" id="ARBA00023242"/>
    </source>
</evidence>
<dbReference type="PANTHER" id="PTHR13215">
    <property type="entry name" value="RNA POLYMERASE II TRANSCRIPTIONAL COACTIVATOR"/>
    <property type="match status" value="1"/>
</dbReference>
<evidence type="ECO:0000256" key="7">
    <source>
        <dbReference type="SAM" id="MobiDB-lite"/>
    </source>
</evidence>
<gene>
    <name evidence="9" type="ORF">CB5_LOCUS29382</name>
</gene>
<feature type="compositionally biased region" description="Basic and acidic residues" evidence="7">
    <location>
        <begin position="62"/>
        <end position="84"/>
    </location>
</feature>
<dbReference type="GO" id="GO:0003677">
    <property type="term" value="F:DNA binding"/>
    <property type="evidence" value="ECO:0007669"/>
    <property type="project" value="UniProtKB-KW"/>
</dbReference>
<feature type="compositionally biased region" description="Basic and acidic residues" evidence="7">
    <location>
        <begin position="96"/>
        <end position="105"/>
    </location>
</feature>
<dbReference type="AlphaFoldDB" id="A0A6V7QTI5"/>
<keyword evidence="5" id="KW-0804">Transcription</keyword>
<comment type="similarity">
    <text evidence="2">Belongs to the transcriptional coactivator PC4 family.</text>
</comment>
<dbReference type="EMBL" id="CAJEUB010000012">
    <property type="protein sequence ID" value="CAD1846171.1"/>
    <property type="molecule type" value="Genomic_DNA"/>
</dbReference>
<dbReference type="InterPro" id="IPR014876">
    <property type="entry name" value="DEK_C"/>
</dbReference>
<feature type="compositionally biased region" description="Acidic residues" evidence="7">
    <location>
        <begin position="85"/>
        <end position="95"/>
    </location>
</feature>
<protein>
    <recommendedName>
        <fullName evidence="8">DEK-C domain-containing protein</fullName>
    </recommendedName>
</protein>
<dbReference type="GO" id="GO:0005634">
    <property type="term" value="C:nucleus"/>
    <property type="evidence" value="ECO:0007669"/>
    <property type="project" value="UniProtKB-SubCell"/>
</dbReference>
<evidence type="ECO:0000313" key="9">
    <source>
        <dbReference type="EMBL" id="CAD1846171.1"/>
    </source>
</evidence>
<evidence type="ECO:0000256" key="3">
    <source>
        <dbReference type="ARBA" id="ARBA00023015"/>
    </source>
</evidence>
<sequence length="182" mass="20755">MDAETQQKIEATVLEILEDADMESLTEHKVRAMAAEKLGLDLSLPDRKRFVRRVVESFLVSKAKEHGPKENENENEHENAKNDGGEEEAEEEEGKDDGGDGKEQREYDDEGDLIICHLSKKRRVTIQEFRGKRLVSIREFYEKDGKQLPTSKGISLTVDQWEAFRKAIPAIQDAIKRLEGSD</sequence>
<evidence type="ECO:0000256" key="4">
    <source>
        <dbReference type="ARBA" id="ARBA00023125"/>
    </source>
</evidence>
<organism evidence="9">
    <name type="scientific">Ananas comosus var. bracteatus</name>
    <name type="common">red pineapple</name>
    <dbReference type="NCBI Taxonomy" id="296719"/>
    <lineage>
        <taxon>Eukaryota</taxon>
        <taxon>Viridiplantae</taxon>
        <taxon>Streptophyta</taxon>
        <taxon>Embryophyta</taxon>
        <taxon>Tracheophyta</taxon>
        <taxon>Spermatophyta</taxon>
        <taxon>Magnoliopsida</taxon>
        <taxon>Liliopsida</taxon>
        <taxon>Poales</taxon>
        <taxon>Bromeliaceae</taxon>
        <taxon>Bromelioideae</taxon>
        <taxon>Ananas</taxon>
    </lineage>
</organism>
<dbReference type="GO" id="GO:0003713">
    <property type="term" value="F:transcription coactivator activity"/>
    <property type="evidence" value="ECO:0007669"/>
    <property type="project" value="InterPro"/>
</dbReference>
<proteinExistence type="inferred from homology"/>
<evidence type="ECO:0000256" key="2">
    <source>
        <dbReference type="ARBA" id="ARBA00009001"/>
    </source>
</evidence>
<dbReference type="InterPro" id="IPR003173">
    <property type="entry name" value="PC4_C"/>
</dbReference>
<name>A0A6V7QTI5_ANACO</name>
<comment type="subcellular location">
    <subcellularLocation>
        <location evidence="1">Nucleus</location>
    </subcellularLocation>
</comment>